<sequence>MGPAGMVPAAAFQTGIIVGHSLQNTLLLIGEKWCLKNTTFQTQSLMLSVSKNHISIIPFFRAEILVSPPS</sequence>
<reference evidence="1" key="1">
    <citation type="submission" date="2014-11" db="EMBL/GenBank/DDBJ databases">
        <authorList>
            <person name="Amaro Gonzalez C."/>
        </authorList>
    </citation>
    <scope>NUCLEOTIDE SEQUENCE</scope>
</reference>
<dbReference type="EMBL" id="GBXM01016956">
    <property type="protein sequence ID" value="JAH91621.1"/>
    <property type="molecule type" value="Transcribed_RNA"/>
</dbReference>
<reference evidence="1" key="2">
    <citation type="journal article" date="2015" name="Fish Shellfish Immunol.">
        <title>Early steps in the European eel (Anguilla anguilla)-Vibrio vulnificus interaction in the gills: Role of the RtxA13 toxin.</title>
        <authorList>
            <person name="Callol A."/>
            <person name="Pajuelo D."/>
            <person name="Ebbesson L."/>
            <person name="Teles M."/>
            <person name="MacKenzie S."/>
            <person name="Amaro C."/>
        </authorList>
    </citation>
    <scope>NUCLEOTIDE SEQUENCE</scope>
</reference>
<accession>A0A0E9WMT4</accession>
<evidence type="ECO:0000313" key="1">
    <source>
        <dbReference type="EMBL" id="JAH91621.1"/>
    </source>
</evidence>
<name>A0A0E9WMT4_ANGAN</name>
<dbReference type="AlphaFoldDB" id="A0A0E9WMT4"/>
<protein>
    <submittedName>
        <fullName evidence="1">Uncharacterized protein</fullName>
    </submittedName>
</protein>
<organism evidence="1">
    <name type="scientific">Anguilla anguilla</name>
    <name type="common">European freshwater eel</name>
    <name type="synonym">Muraena anguilla</name>
    <dbReference type="NCBI Taxonomy" id="7936"/>
    <lineage>
        <taxon>Eukaryota</taxon>
        <taxon>Metazoa</taxon>
        <taxon>Chordata</taxon>
        <taxon>Craniata</taxon>
        <taxon>Vertebrata</taxon>
        <taxon>Euteleostomi</taxon>
        <taxon>Actinopterygii</taxon>
        <taxon>Neopterygii</taxon>
        <taxon>Teleostei</taxon>
        <taxon>Anguilliformes</taxon>
        <taxon>Anguillidae</taxon>
        <taxon>Anguilla</taxon>
    </lineage>
</organism>
<proteinExistence type="predicted"/>